<accession>A0ABR1XBI0</accession>
<dbReference type="RefSeq" id="XP_066674722.1">
    <property type="nucleotide sequence ID" value="XM_066804949.1"/>
</dbReference>
<dbReference type="GeneID" id="92038009"/>
<dbReference type="Proteomes" id="UP001433268">
    <property type="component" value="Unassembled WGS sequence"/>
</dbReference>
<evidence type="ECO:0000313" key="3">
    <source>
        <dbReference type="Proteomes" id="UP001433268"/>
    </source>
</evidence>
<evidence type="ECO:0000313" key="2">
    <source>
        <dbReference type="EMBL" id="KAK8093949.1"/>
    </source>
</evidence>
<dbReference type="EMBL" id="JAQQWN010000002">
    <property type="protein sequence ID" value="KAK8093949.1"/>
    <property type="molecule type" value="Genomic_DNA"/>
</dbReference>
<comment type="caution">
    <text evidence="2">The sequence shown here is derived from an EMBL/GenBank/DDBJ whole genome shotgun (WGS) entry which is preliminary data.</text>
</comment>
<reference evidence="2 3" key="1">
    <citation type="submission" date="2023-01" db="EMBL/GenBank/DDBJ databases">
        <title>Analysis of 21 Apiospora genomes using comparative genomics revels a genus with tremendous synthesis potential of carbohydrate active enzymes and secondary metabolites.</title>
        <authorList>
            <person name="Sorensen T."/>
        </authorList>
    </citation>
    <scope>NUCLEOTIDE SEQUENCE [LARGE SCALE GENOMIC DNA]</scope>
    <source>
        <strain evidence="2 3">CBS 114990</strain>
    </source>
</reference>
<proteinExistence type="predicted"/>
<keyword evidence="3" id="KW-1185">Reference proteome</keyword>
<name>A0ABR1XBI0_9PEZI</name>
<gene>
    <name evidence="2" type="ORF">PG997_000634</name>
</gene>
<protein>
    <submittedName>
        <fullName evidence="2">Uncharacterized protein</fullName>
    </submittedName>
</protein>
<feature type="region of interest" description="Disordered" evidence="1">
    <location>
        <begin position="116"/>
        <end position="141"/>
    </location>
</feature>
<organism evidence="2 3">
    <name type="scientific">Apiospora hydei</name>
    <dbReference type="NCBI Taxonomy" id="1337664"/>
    <lineage>
        <taxon>Eukaryota</taxon>
        <taxon>Fungi</taxon>
        <taxon>Dikarya</taxon>
        <taxon>Ascomycota</taxon>
        <taxon>Pezizomycotina</taxon>
        <taxon>Sordariomycetes</taxon>
        <taxon>Xylariomycetidae</taxon>
        <taxon>Amphisphaeriales</taxon>
        <taxon>Apiosporaceae</taxon>
        <taxon>Apiospora</taxon>
    </lineage>
</organism>
<sequence>MTGPYSPHFTPNYQEVEKVGDLSALLLPSWSNYTFPAPAPFLEITTIETATAFLQESDLTGACITGHLELSLNKCFWFVEYDSGILEAAQCDNKAGIQFMLCYLLWLDNTLANRSKTLATSPPPPPQPGKKISDNLSAEES</sequence>
<evidence type="ECO:0000256" key="1">
    <source>
        <dbReference type="SAM" id="MobiDB-lite"/>
    </source>
</evidence>